<dbReference type="GO" id="GO:0019305">
    <property type="term" value="P:dTDP-rhamnose biosynthetic process"/>
    <property type="evidence" value="ECO:0007669"/>
    <property type="project" value="UniProtKB-UniPathway"/>
</dbReference>
<proteinExistence type="inferred from homology"/>
<reference evidence="8" key="1">
    <citation type="journal article" date="2014" name="PLoS ONE">
        <title>Variation in the OC locus of Acinetobacter baumannii genomes predicts extensive structural diversity in the lipooligosaccharide.</title>
        <authorList>
            <person name="Kenyon J.J."/>
            <person name="Nigro S.J."/>
            <person name="Hall R.M."/>
        </authorList>
    </citation>
    <scope>NUCLEOTIDE SEQUENCE</scope>
    <source>
        <strain evidence="8">D46</strain>
    </source>
</reference>
<dbReference type="CDD" id="cd05254">
    <property type="entry name" value="dTDP_HR_like_SDR_e"/>
    <property type="match status" value="1"/>
</dbReference>
<dbReference type="InterPro" id="IPR005913">
    <property type="entry name" value="dTDP_dehydrorham_reduct"/>
</dbReference>
<protein>
    <recommendedName>
        <fullName evidence="4 6">dTDP-4-dehydrorhamnose reductase</fullName>
        <ecNumber evidence="3 6">1.1.1.133</ecNumber>
    </recommendedName>
</protein>
<keyword evidence="6" id="KW-0521">NADP</keyword>
<dbReference type="EMBL" id="KF030679">
    <property type="protein sequence ID" value="AKC34393.1"/>
    <property type="molecule type" value="Genomic_DNA"/>
</dbReference>
<evidence type="ECO:0000256" key="1">
    <source>
        <dbReference type="ARBA" id="ARBA00004781"/>
    </source>
</evidence>
<evidence type="ECO:0000256" key="4">
    <source>
        <dbReference type="ARBA" id="ARBA00017099"/>
    </source>
</evidence>
<dbReference type="EC" id="1.1.1.133" evidence="3 6"/>
<evidence type="ECO:0000256" key="5">
    <source>
        <dbReference type="ARBA" id="ARBA00048200"/>
    </source>
</evidence>
<dbReference type="GO" id="GO:0009243">
    <property type="term" value="P:O antigen biosynthetic process"/>
    <property type="evidence" value="ECO:0007669"/>
    <property type="project" value="UniProtKB-UniPathway"/>
</dbReference>
<organism evidence="8">
    <name type="scientific">Acinetobacter baumannii</name>
    <dbReference type="NCBI Taxonomy" id="470"/>
    <lineage>
        <taxon>Bacteria</taxon>
        <taxon>Pseudomonadati</taxon>
        <taxon>Pseudomonadota</taxon>
        <taxon>Gammaproteobacteria</taxon>
        <taxon>Moraxellales</taxon>
        <taxon>Moraxellaceae</taxon>
        <taxon>Acinetobacter</taxon>
        <taxon>Acinetobacter calcoaceticus/baumannii complex</taxon>
    </lineage>
</organism>
<dbReference type="NCBIfam" id="NF007440">
    <property type="entry name" value="PRK09987.1"/>
    <property type="match status" value="1"/>
</dbReference>
<keyword evidence="6" id="KW-0560">Oxidoreductase</keyword>
<sequence>MGCTRSKWRISVLVKQAISRITMKILLLGKNGQVGWELQRALAPLGEVVALDRHGLNGLSGDMTQPSAIFDTIVALKPDVVVNASAYTAVDLAETEQDSADLVNHQTVKAIADACLQIKALFVHYSTDYVFDGAGETAFVETDAIAPLNVYGKTKALGEQAIVESGCQHLIFRTSWVYASKGKNFLKTMLNLAQQREELSIIDDQIGAPTSAELIADITAHAIPQVVADVSKAGVYHLVASGETSWFGYASYVFEQARSLGQALIVQKVNPIPTKAYPTPATRPHNSRLNNQKIQHVFKLCLPNWQDGVKRTIVELLNK</sequence>
<dbReference type="Gene3D" id="3.40.50.720">
    <property type="entry name" value="NAD(P)-binding Rossmann-like Domain"/>
    <property type="match status" value="1"/>
</dbReference>
<reference evidence="8" key="2">
    <citation type="submission" date="2015-04" db="EMBL/GenBank/DDBJ databases">
        <authorList>
            <person name="Kenyon J.J."/>
            <person name="Hamidian M."/>
            <person name="Holt K.E."/>
            <person name="Pickard D."/>
            <person name="Dougan G."/>
            <person name="Hall R.M."/>
        </authorList>
    </citation>
    <scope>NUCLEOTIDE SEQUENCE</scope>
    <source>
        <strain evidence="8">D46</strain>
    </source>
</reference>
<dbReference type="Pfam" id="PF04321">
    <property type="entry name" value="RmlD_sub_bind"/>
    <property type="match status" value="1"/>
</dbReference>
<evidence type="ECO:0000313" key="8">
    <source>
        <dbReference type="EMBL" id="AKC34393.1"/>
    </source>
</evidence>
<comment type="pathway">
    <text evidence="1 6">Carbohydrate biosynthesis; dTDP-L-rhamnose biosynthesis.</text>
</comment>
<comment type="function">
    <text evidence="6">Catalyzes the reduction of dTDP-6-deoxy-L-lyxo-4-hexulose to yield dTDP-L-rhamnose.</text>
</comment>
<dbReference type="UniPathway" id="UPA00124"/>
<comment type="cofactor">
    <cofactor evidence="6">
        <name>Mg(2+)</name>
        <dbReference type="ChEBI" id="CHEBI:18420"/>
    </cofactor>
    <text evidence="6">Binds 1 Mg(2+) ion per monomer.</text>
</comment>
<gene>
    <name evidence="8" type="primary">rmlD</name>
</gene>
<dbReference type="InterPro" id="IPR029903">
    <property type="entry name" value="RmlD-like-bd"/>
</dbReference>
<comment type="catalytic activity">
    <reaction evidence="5 6">
        <text>dTDP-beta-L-rhamnose + NADP(+) = dTDP-4-dehydro-beta-L-rhamnose + NADPH + H(+)</text>
        <dbReference type="Rhea" id="RHEA:21796"/>
        <dbReference type="ChEBI" id="CHEBI:15378"/>
        <dbReference type="ChEBI" id="CHEBI:57510"/>
        <dbReference type="ChEBI" id="CHEBI:57783"/>
        <dbReference type="ChEBI" id="CHEBI:58349"/>
        <dbReference type="ChEBI" id="CHEBI:62830"/>
        <dbReference type="EC" id="1.1.1.133"/>
    </reaction>
</comment>
<dbReference type="SUPFAM" id="SSF51735">
    <property type="entry name" value="NAD(P)-binding Rossmann-fold domains"/>
    <property type="match status" value="1"/>
</dbReference>
<dbReference type="PANTHER" id="PTHR10491">
    <property type="entry name" value="DTDP-4-DEHYDRORHAMNOSE REDUCTASE"/>
    <property type="match status" value="1"/>
</dbReference>
<dbReference type="InterPro" id="IPR036291">
    <property type="entry name" value="NAD(P)-bd_dom_sf"/>
</dbReference>
<comment type="similarity">
    <text evidence="2 6">Belongs to the dTDP-4-dehydrorhamnose reductase family.</text>
</comment>
<evidence type="ECO:0000256" key="2">
    <source>
        <dbReference type="ARBA" id="ARBA00010944"/>
    </source>
</evidence>
<dbReference type="GO" id="GO:0005829">
    <property type="term" value="C:cytosol"/>
    <property type="evidence" value="ECO:0007669"/>
    <property type="project" value="TreeGrafter"/>
</dbReference>
<dbReference type="Gene3D" id="3.90.25.10">
    <property type="entry name" value="UDP-galactose 4-epimerase, domain 1"/>
    <property type="match status" value="1"/>
</dbReference>
<feature type="domain" description="RmlD-like substrate binding" evidence="7">
    <location>
        <begin position="23"/>
        <end position="316"/>
    </location>
</feature>
<evidence type="ECO:0000256" key="3">
    <source>
        <dbReference type="ARBA" id="ARBA00012929"/>
    </source>
</evidence>
<dbReference type="UniPathway" id="UPA00281"/>
<dbReference type="NCBIfam" id="TIGR01214">
    <property type="entry name" value="rmlD"/>
    <property type="match status" value="1"/>
</dbReference>
<accession>A0A0E3XJ63</accession>
<dbReference type="AlphaFoldDB" id="A0A0E3XJ63"/>
<name>A0A0E3XJ63_ACIBA</name>
<evidence type="ECO:0000259" key="7">
    <source>
        <dbReference type="Pfam" id="PF04321"/>
    </source>
</evidence>
<dbReference type="PANTHER" id="PTHR10491:SF4">
    <property type="entry name" value="METHIONINE ADENOSYLTRANSFERASE 2 SUBUNIT BETA"/>
    <property type="match status" value="1"/>
</dbReference>
<evidence type="ECO:0000256" key="6">
    <source>
        <dbReference type="RuleBase" id="RU364082"/>
    </source>
</evidence>
<dbReference type="GO" id="GO:0008831">
    <property type="term" value="F:dTDP-4-dehydrorhamnose reductase activity"/>
    <property type="evidence" value="ECO:0007669"/>
    <property type="project" value="UniProtKB-EC"/>
</dbReference>